<evidence type="ECO:0000313" key="1">
    <source>
        <dbReference type="EMBL" id="JAH57695.1"/>
    </source>
</evidence>
<protein>
    <submittedName>
        <fullName evidence="1">Uncharacterized protein</fullName>
    </submittedName>
</protein>
<organism evidence="1">
    <name type="scientific">Anguilla anguilla</name>
    <name type="common">European freshwater eel</name>
    <name type="synonym">Muraena anguilla</name>
    <dbReference type="NCBI Taxonomy" id="7936"/>
    <lineage>
        <taxon>Eukaryota</taxon>
        <taxon>Metazoa</taxon>
        <taxon>Chordata</taxon>
        <taxon>Craniata</taxon>
        <taxon>Vertebrata</taxon>
        <taxon>Euteleostomi</taxon>
        <taxon>Actinopterygii</taxon>
        <taxon>Neopterygii</taxon>
        <taxon>Teleostei</taxon>
        <taxon>Anguilliformes</taxon>
        <taxon>Anguillidae</taxon>
        <taxon>Anguilla</taxon>
    </lineage>
</organism>
<proteinExistence type="predicted"/>
<dbReference type="AlphaFoldDB" id="A0A0E9TXM6"/>
<accession>A0A0E9TXM6</accession>
<name>A0A0E9TXM6_ANGAN</name>
<reference evidence="1" key="2">
    <citation type="journal article" date="2015" name="Fish Shellfish Immunol.">
        <title>Early steps in the European eel (Anguilla anguilla)-Vibrio vulnificus interaction in the gills: Role of the RtxA13 toxin.</title>
        <authorList>
            <person name="Callol A."/>
            <person name="Pajuelo D."/>
            <person name="Ebbesson L."/>
            <person name="Teles M."/>
            <person name="MacKenzie S."/>
            <person name="Amaro C."/>
        </authorList>
    </citation>
    <scope>NUCLEOTIDE SEQUENCE</scope>
</reference>
<sequence length="17" mass="1897">MSPSAIWMFWISVASLA</sequence>
<dbReference type="EMBL" id="GBXM01050882">
    <property type="protein sequence ID" value="JAH57695.1"/>
    <property type="molecule type" value="Transcribed_RNA"/>
</dbReference>
<reference evidence="1" key="1">
    <citation type="submission" date="2014-11" db="EMBL/GenBank/DDBJ databases">
        <authorList>
            <person name="Amaro Gonzalez C."/>
        </authorList>
    </citation>
    <scope>NUCLEOTIDE SEQUENCE</scope>
</reference>